<evidence type="ECO:0000256" key="2">
    <source>
        <dbReference type="ARBA" id="ARBA00023125"/>
    </source>
</evidence>
<dbReference type="SMART" id="SM00354">
    <property type="entry name" value="HTH_LACI"/>
    <property type="match status" value="1"/>
</dbReference>
<dbReference type="InterPro" id="IPR010982">
    <property type="entry name" value="Lambda_DNA-bd_dom_sf"/>
</dbReference>
<reference evidence="5 6" key="1">
    <citation type="submission" date="2017-06" db="EMBL/GenBank/DDBJ databases">
        <authorList>
            <person name="Kim H.J."/>
            <person name="Triplett B.A."/>
        </authorList>
    </citation>
    <scope>NUCLEOTIDE SEQUENCE [LARGE SCALE GENOMIC DNA]</scope>
    <source>
        <strain evidence="5 6">DSM 29339</strain>
    </source>
</reference>
<keyword evidence="3" id="KW-0804">Transcription</keyword>
<accession>A0A239LAC5</accession>
<dbReference type="Pfam" id="PF00356">
    <property type="entry name" value="LacI"/>
    <property type="match status" value="1"/>
</dbReference>
<keyword evidence="2" id="KW-0238">DNA-binding</keyword>
<dbReference type="PROSITE" id="PS50932">
    <property type="entry name" value="HTH_LACI_2"/>
    <property type="match status" value="1"/>
</dbReference>
<dbReference type="InterPro" id="IPR046335">
    <property type="entry name" value="LacI/GalR-like_sensor"/>
</dbReference>
<dbReference type="Gene3D" id="3.40.50.2300">
    <property type="match status" value="2"/>
</dbReference>
<dbReference type="SUPFAM" id="SSF53822">
    <property type="entry name" value="Periplasmic binding protein-like I"/>
    <property type="match status" value="1"/>
</dbReference>
<gene>
    <name evidence="5" type="ORF">SAMN05421757_10924</name>
</gene>
<dbReference type="RefSeq" id="WP_176442940.1">
    <property type="nucleotide sequence ID" value="NZ_FZOY01000009.1"/>
</dbReference>
<organism evidence="5 6">
    <name type="scientific">Tropicimonas sediminicola</name>
    <dbReference type="NCBI Taxonomy" id="1031541"/>
    <lineage>
        <taxon>Bacteria</taxon>
        <taxon>Pseudomonadati</taxon>
        <taxon>Pseudomonadota</taxon>
        <taxon>Alphaproteobacteria</taxon>
        <taxon>Rhodobacterales</taxon>
        <taxon>Roseobacteraceae</taxon>
        <taxon>Tropicimonas</taxon>
    </lineage>
</organism>
<dbReference type="EMBL" id="FZOY01000009">
    <property type="protein sequence ID" value="SNT26494.1"/>
    <property type="molecule type" value="Genomic_DNA"/>
</dbReference>
<keyword evidence="6" id="KW-1185">Reference proteome</keyword>
<name>A0A239LAC5_9RHOB</name>
<feature type="domain" description="HTH lacI-type" evidence="4">
    <location>
        <begin position="14"/>
        <end position="68"/>
    </location>
</feature>
<dbReference type="GO" id="GO:0000976">
    <property type="term" value="F:transcription cis-regulatory region binding"/>
    <property type="evidence" value="ECO:0007669"/>
    <property type="project" value="TreeGrafter"/>
</dbReference>
<evidence type="ECO:0000259" key="4">
    <source>
        <dbReference type="PROSITE" id="PS50932"/>
    </source>
</evidence>
<protein>
    <submittedName>
        <fullName evidence="5">Transcriptional regulator, LacI family</fullName>
    </submittedName>
</protein>
<evidence type="ECO:0000256" key="3">
    <source>
        <dbReference type="ARBA" id="ARBA00023163"/>
    </source>
</evidence>
<dbReference type="InterPro" id="IPR028082">
    <property type="entry name" value="Peripla_BP_I"/>
</dbReference>
<evidence type="ECO:0000313" key="5">
    <source>
        <dbReference type="EMBL" id="SNT26494.1"/>
    </source>
</evidence>
<dbReference type="PANTHER" id="PTHR30146">
    <property type="entry name" value="LACI-RELATED TRANSCRIPTIONAL REPRESSOR"/>
    <property type="match status" value="1"/>
</dbReference>
<proteinExistence type="predicted"/>
<dbReference type="InterPro" id="IPR000843">
    <property type="entry name" value="HTH_LacI"/>
</dbReference>
<dbReference type="CDD" id="cd01392">
    <property type="entry name" value="HTH_LacI"/>
    <property type="match status" value="1"/>
</dbReference>
<dbReference type="Pfam" id="PF13377">
    <property type="entry name" value="Peripla_BP_3"/>
    <property type="match status" value="1"/>
</dbReference>
<dbReference type="Gene3D" id="1.10.260.40">
    <property type="entry name" value="lambda repressor-like DNA-binding domains"/>
    <property type="match status" value="1"/>
</dbReference>
<dbReference type="PROSITE" id="PS00356">
    <property type="entry name" value="HTH_LACI_1"/>
    <property type="match status" value="1"/>
</dbReference>
<dbReference type="SUPFAM" id="SSF47413">
    <property type="entry name" value="lambda repressor-like DNA-binding domains"/>
    <property type="match status" value="1"/>
</dbReference>
<dbReference type="GO" id="GO:0003700">
    <property type="term" value="F:DNA-binding transcription factor activity"/>
    <property type="evidence" value="ECO:0007669"/>
    <property type="project" value="TreeGrafter"/>
</dbReference>
<dbReference type="PANTHER" id="PTHR30146:SF138">
    <property type="entry name" value="TRANSCRIPTIONAL REGULATORY PROTEIN"/>
    <property type="match status" value="1"/>
</dbReference>
<evidence type="ECO:0000256" key="1">
    <source>
        <dbReference type="ARBA" id="ARBA00023015"/>
    </source>
</evidence>
<sequence>MNDSGRGTSKQPKVKLRDVARTAGVSVATVSRVINDAPTVTADTKARINAVIQELGYTPNPLAKALNSGRTRTVGAVISTLDHAIFARFLKALEVTLDQHGYSLVVASTENDKDRELRRSRSFLEMGVEGLILSGSDHGDEFRQLAERYNVPVVLTSIFDPGADYPTIGYDNAELTGFAMQHLVDTGHGKVAIIHGPAAENDRTRARIAAAEAYAGRCEIRMIEVDLSEEGGADAVRQCADDGELPDAFFCLSDVIALGALFELARLGISVPGDVSVVGFDDQPWTSHASPALTTVRVPVLEMGEAAALALVRNLEEGRPVEPLKLDGTIVLRGSTAKRS</sequence>
<dbReference type="AlphaFoldDB" id="A0A239LAC5"/>
<evidence type="ECO:0000313" key="6">
    <source>
        <dbReference type="Proteomes" id="UP000198426"/>
    </source>
</evidence>
<dbReference type="PRINTS" id="PR00036">
    <property type="entry name" value="HTHLACI"/>
</dbReference>
<keyword evidence="1" id="KW-0805">Transcription regulation</keyword>
<dbReference type="Proteomes" id="UP000198426">
    <property type="component" value="Unassembled WGS sequence"/>
</dbReference>